<keyword evidence="3" id="KW-1185">Reference proteome</keyword>
<feature type="domain" description="AB hydrolase-1" evidence="1">
    <location>
        <begin position="36"/>
        <end position="268"/>
    </location>
</feature>
<dbReference type="GO" id="GO:0016020">
    <property type="term" value="C:membrane"/>
    <property type="evidence" value="ECO:0007669"/>
    <property type="project" value="TreeGrafter"/>
</dbReference>
<reference evidence="2" key="1">
    <citation type="journal article" date="2014" name="Int. J. Syst. Evol. Microbiol.">
        <title>Complete genome sequence of Corynebacterium casei LMG S-19264T (=DSM 44701T), isolated from a smear-ripened cheese.</title>
        <authorList>
            <consortium name="US DOE Joint Genome Institute (JGI-PGF)"/>
            <person name="Walter F."/>
            <person name="Albersmeier A."/>
            <person name="Kalinowski J."/>
            <person name="Ruckert C."/>
        </authorList>
    </citation>
    <scope>NUCLEOTIDE SEQUENCE</scope>
    <source>
        <strain evidence="2">CGMCC 1.10998</strain>
    </source>
</reference>
<name>A0A916XFH9_9BURK</name>
<evidence type="ECO:0000313" key="3">
    <source>
        <dbReference type="Proteomes" id="UP000637423"/>
    </source>
</evidence>
<dbReference type="EMBL" id="BMED01000001">
    <property type="protein sequence ID" value="GGC68084.1"/>
    <property type="molecule type" value="Genomic_DNA"/>
</dbReference>
<dbReference type="PANTHER" id="PTHR43798">
    <property type="entry name" value="MONOACYLGLYCEROL LIPASE"/>
    <property type="match status" value="1"/>
</dbReference>
<protein>
    <recommendedName>
        <fullName evidence="1">AB hydrolase-1 domain-containing protein</fullName>
    </recommendedName>
</protein>
<accession>A0A916XFH9</accession>
<evidence type="ECO:0000313" key="2">
    <source>
        <dbReference type="EMBL" id="GGC68084.1"/>
    </source>
</evidence>
<evidence type="ECO:0000259" key="1">
    <source>
        <dbReference type="Pfam" id="PF12697"/>
    </source>
</evidence>
<gene>
    <name evidence="2" type="ORF">GCM10011396_13950</name>
</gene>
<dbReference type="RefSeq" id="WP_188565196.1">
    <property type="nucleotide sequence ID" value="NZ_BMED01000001.1"/>
</dbReference>
<dbReference type="AlphaFoldDB" id="A0A916XFH9"/>
<dbReference type="InterPro" id="IPR000073">
    <property type="entry name" value="AB_hydrolase_1"/>
</dbReference>
<dbReference type="InterPro" id="IPR050266">
    <property type="entry name" value="AB_hydrolase_sf"/>
</dbReference>
<dbReference type="PANTHER" id="PTHR43798:SF33">
    <property type="entry name" value="HYDROLASE, PUTATIVE (AFU_ORTHOLOGUE AFUA_2G14860)-RELATED"/>
    <property type="match status" value="1"/>
</dbReference>
<dbReference type="InterPro" id="IPR029058">
    <property type="entry name" value="AB_hydrolase_fold"/>
</dbReference>
<dbReference type="SUPFAM" id="SSF53474">
    <property type="entry name" value="alpha/beta-Hydrolases"/>
    <property type="match status" value="1"/>
</dbReference>
<dbReference type="Pfam" id="PF12697">
    <property type="entry name" value="Abhydrolase_6"/>
    <property type="match status" value="1"/>
</dbReference>
<comment type="caution">
    <text evidence="2">The sequence shown here is derived from an EMBL/GenBank/DDBJ whole genome shotgun (WGS) entry which is preliminary data.</text>
</comment>
<organism evidence="2 3">
    <name type="scientific">Undibacterium terreum</name>
    <dbReference type="NCBI Taxonomy" id="1224302"/>
    <lineage>
        <taxon>Bacteria</taxon>
        <taxon>Pseudomonadati</taxon>
        <taxon>Pseudomonadota</taxon>
        <taxon>Betaproteobacteria</taxon>
        <taxon>Burkholderiales</taxon>
        <taxon>Oxalobacteraceae</taxon>
        <taxon>Undibacterium</taxon>
    </lineage>
</organism>
<sequence length="277" mass="31769">MGHAAHTQNSPAGQFSEHVTVEGIDVYMEGRGRETIVMIHGWPDTHRLWDEQVAALRDRYRCVRFTLPGFDAGKPRRAYSLEETMEIFRRIIDKVCHGHKVILMLHDWGCVFGYQFYMRHPSMVSRIVGVDIGDVDSPDYQPTLKARLMIVSYQLWLAAAWRLGGRIGDAMTRGMARAARAYARPRDIGSRMCYPYDIFWTGSHGGYKNTQLFKPACPMLYIYGKHKPFMFHSPAWLLELAEHPGSEVLGIDSGHWVMKEQPHAFNEAVAYWLTFSA</sequence>
<reference evidence="2" key="2">
    <citation type="submission" date="2020-09" db="EMBL/GenBank/DDBJ databases">
        <authorList>
            <person name="Sun Q."/>
            <person name="Zhou Y."/>
        </authorList>
    </citation>
    <scope>NUCLEOTIDE SEQUENCE</scope>
    <source>
        <strain evidence="2">CGMCC 1.10998</strain>
    </source>
</reference>
<proteinExistence type="predicted"/>
<dbReference type="Gene3D" id="3.40.50.1820">
    <property type="entry name" value="alpha/beta hydrolase"/>
    <property type="match status" value="1"/>
</dbReference>
<dbReference type="Proteomes" id="UP000637423">
    <property type="component" value="Unassembled WGS sequence"/>
</dbReference>